<name>A0A0R3KTJ3_9BRAD</name>
<dbReference type="AlphaFoldDB" id="A0A0R3KTJ3"/>
<keyword evidence="3" id="KW-1185">Reference proteome</keyword>
<proteinExistence type="predicted"/>
<sequence>MMTQPPAFIPRRRWKVILAAYLVGLLICELLLLLSAYQSGGFDRPHSLADLAIIGSYHLATGLLWPVVLIVFILQLSGLLPQPIQF</sequence>
<dbReference type="EMBL" id="LLXX01000174">
    <property type="protein sequence ID" value="KRQ98971.1"/>
    <property type="molecule type" value="Genomic_DNA"/>
</dbReference>
<feature type="transmembrane region" description="Helical" evidence="1">
    <location>
        <begin position="16"/>
        <end position="37"/>
    </location>
</feature>
<gene>
    <name evidence="2" type="ORF">CP49_35660</name>
</gene>
<comment type="caution">
    <text evidence="2">The sequence shown here is derived from an EMBL/GenBank/DDBJ whole genome shotgun (WGS) entry which is preliminary data.</text>
</comment>
<reference evidence="2 3" key="1">
    <citation type="submission" date="2014-03" db="EMBL/GenBank/DDBJ databases">
        <title>Bradyrhizobium valentinum sp. nov., isolated from effective nodules of Lupinus mariae-josephae, a lupine endemic of basic-lime soils in Eastern Spain.</title>
        <authorList>
            <person name="Duran D."/>
            <person name="Rey L."/>
            <person name="Navarro A."/>
            <person name="Busquets A."/>
            <person name="Imperial J."/>
            <person name="Ruiz-Argueso T."/>
        </authorList>
    </citation>
    <scope>NUCLEOTIDE SEQUENCE [LARGE SCALE GENOMIC DNA]</scope>
    <source>
        <strain evidence="2 3">LmjM3</strain>
    </source>
</reference>
<organism evidence="2 3">
    <name type="scientific">Bradyrhizobium valentinum</name>
    <dbReference type="NCBI Taxonomy" id="1518501"/>
    <lineage>
        <taxon>Bacteria</taxon>
        <taxon>Pseudomonadati</taxon>
        <taxon>Pseudomonadota</taxon>
        <taxon>Alphaproteobacteria</taxon>
        <taxon>Hyphomicrobiales</taxon>
        <taxon>Nitrobacteraceae</taxon>
        <taxon>Bradyrhizobium</taxon>
    </lineage>
</organism>
<keyword evidence="1" id="KW-1133">Transmembrane helix</keyword>
<feature type="transmembrane region" description="Helical" evidence="1">
    <location>
        <begin position="57"/>
        <end position="80"/>
    </location>
</feature>
<protein>
    <submittedName>
        <fullName evidence="2">Uncharacterized protein</fullName>
    </submittedName>
</protein>
<evidence type="ECO:0000313" key="3">
    <source>
        <dbReference type="Proteomes" id="UP000051913"/>
    </source>
</evidence>
<accession>A0A0R3KTJ3</accession>
<keyword evidence="1" id="KW-0472">Membrane</keyword>
<evidence type="ECO:0000313" key="2">
    <source>
        <dbReference type="EMBL" id="KRQ98971.1"/>
    </source>
</evidence>
<evidence type="ECO:0000256" key="1">
    <source>
        <dbReference type="SAM" id="Phobius"/>
    </source>
</evidence>
<keyword evidence="1" id="KW-0812">Transmembrane</keyword>
<dbReference type="Proteomes" id="UP000051913">
    <property type="component" value="Unassembled WGS sequence"/>
</dbReference>